<dbReference type="EMBL" id="CAKASE010000078">
    <property type="protein sequence ID" value="CAG9578906.1"/>
    <property type="molecule type" value="Genomic_DNA"/>
</dbReference>
<dbReference type="OrthoDB" id="7488919at2759"/>
<reference evidence="2" key="1">
    <citation type="submission" date="2021-09" db="EMBL/GenBank/DDBJ databases">
        <authorList>
            <person name="Martin H S."/>
        </authorList>
    </citation>
    <scope>NUCLEOTIDE SEQUENCE</scope>
</reference>
<protein>
    <submittedName>
        <fullName evidence="2">(African queen) hypothetical protein</fullName>
    </submittedName>
</protein>
<comment type="caution">
    <text evidence="2">The sequence shown here is derived from an EMBL/GenBank/DDBJ whole genome shotgun (WGS) entry which is preliminary data.</text>
</comment>
<name>A0A8J2R203_9NEOP</name>
<evidence type="ECO:0000256" key="1">
    <source>
        <dbReference type="SAM" id="MobiDB-lite"/>
    </source>
</evidence>
<feature type="region of interest" description="Disordered" evidence="1">
    <location>
        <begin position="50"/>
        <end position="80"/>
    </location>
</feature>
<dbReference type="AlphaFoldDB" id="A0A8J2R203"/>
<evidence type="ECO:0000313" key="2">
    <source>
        <dbReference type="EMBL" id="CAG9578906.1"/>
    </source>
</evidence>
<gene>
    <name evidence="2" type="ORF">DCHRY22_LOCUS12925</name>
</gene>
<proteinExistence type="predicted"/>
<sequence length="80" mass="8836">MQHGQRYIVIIIISNTNSFNPNYINKKHASVMRVDLRRLRAPAYSGPRYERATILPHSSEPGSGAPRAGLHASADPRALA</sequence>
<organism evidence="2 3">
    <name type="scientific">Danaus chrysippus</name>
    <name type="common">African queen</name>
    <dbReference type="NCBI Taxonomy" id="151541"/>
    <lineage>
        <taxon>Eukaryota</taxon>
        <taxon>Metazoa</taxon>
        <taxon>Ecdysozoa</taxon>
        <taxon>Arthropoda</taxon>
        <taxon>Hexapoda</taxon>
        <taxon>Insecta</taxon>
        <taxon>Pterygota</taxon>
        <taxon>Neoptera</taxon>
        <taxon>Endopterygota</taxon>
        <taxon>Lepidoptera</taxon>
        <taxon>Glossata</taxon>
        <taxon>Ditrysia</taxon>
        <taxon>Papilionoidea</taxon>
        <taxon>Nymphalidae</taxon>
        <taxon>Danainae</taxon>
        <taxon>Danaini</taxon>
        <taxon>Danaina</taxon>
        <taxon>Danaus</taxon>
        <taxon>Anosia</taxon>
    </lineage>
</organism>
<keyword evidence="3" id="KW-1185">Reference proteome</keyword>
<dbReference type="Proteomes" id="UP000789524">
    <property type="component" value="Unassembled WGS sequence"/>
</dbReference>
<accession>A0A8J2R203</accession>
<evidence type="ECO:0000313" key="3">
    <source>
        <dbReference type="Proteomes" id="UP000789524"/>
    </source>
</evidence>